<reference evidence="4" key="1">
    <citation type="submission" date="2021-05" db="EMBL/GenBank/DDBJ databases">
        <title>Encephalitozoon hellem ATCC 50604 Complete Genome.</title>
        <authorList>
            <person name="Mascarenhas dos Santos A.C."/>
            <person name="Julian A.T."/>
            <person name="Pombert J.-F."/>
        </authorList>
    </citation>
    <scope>NUCLEOTIDE SEQUENCE</scope>
    <source>
        <strain evidence="4">ATCC 50604</strain>
    </source>
</reference>
<evidence type="ECO:0000256" key="2">
    <source>
        <dbReference type="PIRSR" id="PIRSR000868-1"/>
    </source>
</evidence>
<accession>A0A9Q9C599</accession>
<evidence type="ECO:0000259" key="3">
    <source>
        <dbReference type="SMART" id="SM00101"/>
    </source>
</evidence>
<dbReference type="SUPFAM" id="SSF48445">
    <property type="entry name" value="14-3-3 protein"/>
    <property type="match status" value="1"/>
</dbReference>
<protein>
    <submittedName>
        <fullName evidence="4">14-3-3 protein</fullName>
    </submittedName>
</protein>
<name>A0A9Q9C599_ENCHE</name>
<dbReference type="PANTHER" id="PTHR18860">
    <property type="entry name" value="14-3-3 PROTEIN"/>
    <property type="match status" value="1"/>
</dbReference>
<comment type="similarity">
    <text evidence="1">Belongs to the 14-3-3 family.</text>
</comment>
<gene>
    <name evidence="4" type="ORF">GPU96_03g05140</name>
</gene>
<organism evidence="4 5">
    <name type="scientific">Encephalitozoon hellem</name>
    <name type="common">Microsporidian parasite</name>
    <dbReference type="NCBI Taxonomy" id="27973"/>
    <lineage>
        <taxon>Eukaryota</taxon>
        <taxon>Fungi</taxon>
        <taxon>Fungi incertae sedis</taxon>
        <taxon>Microsporidia</taxon>
        <taxon>Unikaryonidae</taxon>
        <taxon>Encephalitozoon</taxon>
    </lineage>
</organism>
<dbReference type="Gene3D" id="1.20.190.20">
    <property type="entry name" value="14-3-3 domain"/>
    <property type="match status" value="1"/>
</dbReference>
<dbReference type="EMBL" id="CP075149">
    <property type="protein sequence ID" value="UTX42792.1"/>
    <property type="molecule type" value="Genomic_DNA"/>
</dbReference>
<evidence type="ECO:0000313" key="4">
    <source>
        <dbReference type="EMBL" id="UTX42792.1"/>
    </source>
</evidence>
<sequence>MASKQYEEALQKANLSDMAERYDDMAKEMKQAVMVAHEDKHTLNVMARNLFSVAYKNLVSSRRSSWRMLCSERQKVEGKDPGVVHVIDEKIKAVEEELLRFCDEVLDIITTYILSLEDAKKNIEYYIFFLKMKGDYYRYKAEVISGSEHGEVSKNAGESYKEATEKAKTLPPTNPIKLGLALNYSVFHYEILNDSEKACSIAKGAFDEAIKELDTLSEEHYRDSTLIMQLLRDNLTLWTSREEGNVMGDERKGDLDEN</sequence>
<dbReference type="InterPro" id="IPR036815">
    <property type="entry name" value="14-3-3_dom_sf"/>
</dbReference>
<evidence type="ECO:0000313" key="5">
    <source>
        <dbReference type="Proteomes" id="UP001059546"/>
    </source>
</evidence>
<dbReference type="InterPro" id="IPR000308">
    <property type="entry name" value="14-3-3"/>
</dbReference>
<dbReference type="Proteomes" id="UP001059546">
    <property type="component" value="Chromosome III"/>
</dbReference>
<dbReference type="CDD" id="cd08774">
    <property type="entry name" value="14-3-3"/>
    <property type="match status" value="1"/>
</dbReference>
<feature type="domain" description="14-3-3" evidence="3">
    <location>
        <begin position="7"/>
        <end position="252"/>
    </location>
</feature>
<dbReference type="SMART" id="SM00101">
    <property type="entry name" value="14_3_3"/>
    <property type="match status" value="1"/>
</dbReference>
<dbReference type="PIRSF" id="PIRSF000868">
    <property type="entry name" value="14-3-3"/>
    <property type="match status" value="1"/>
</dbReference>
<feature type="site" description="Interaction with phosphoserine on interacting protein" evidence="2">
    <location>
        <position position="63"/>
    </location>
</feature>
<dbReference type="PRINTS" id="PR00305">
    <property type="entry name" value="1433ZETA"/>
</dbReference>
<evidence type="ECO:0000256" key="1">
    <source>
        <dbReference type="ARBA" id="ARBA00006141"/>
    </source>
</evidence>
<dbReference type="InterPro" id="IPR023410">
    <property type="entry name" value="14-3-3_domain"/>
</dbReference>
<dbReference type="Pfam" id="PF00244">
    <property type="entry name" value="14-3-3"/>
    <property type="match status" value="1"/>
</dbReference>
<proteinExistence type="inferred from homology"/>
<dbReference type="AlphaFoldDB" id="A0A9Q9C599"/>
<feature type="site" description="Interaction with phosphoserine on interacting protein" evidence="2">
    <location>
        <position position="138"/>
    </location>
</feature>